<dbReference type="InterPro" id="IPR050190">
    <property type="entry name" value="UPF0213_domain"/>
</dbReference>
<reference evidence="3 4" key="1">
    <citation type="submission" date="2019-07" db="EMBL/GenBank/DDBJ databases">
        <title>Whole genome shotgun sequence of Aeromicrobium flavum NBRC 107625.</title>
        <authorList>
            <person name="Hosoyama A."/>
            <person name="Uohara A."/>
            <person name="Ohji S."/>
            <person name="Ichikawa N."/>
        </authorList>
    </citation>
    <scope>NUCLEOTIDE SEQUENCE [LARGE SCALE GENOMIC DNA]</scope>
    <source>
        <strain evidence="3 4">NBRC 107625</strain>
    </source>
</reference>
<dbReference type="InterPro" id="IPR035901">
    <property type="entry name" value="GIY-YIG_endonuc_sf"/>
</dbReference>
<dbReference type="EMBL" id="BJZQ01000001">
    <property type="protein sequence ID" value="GEO88046.1"/>
    <property type="molecule type" value="Genomic_DNA"/>
</dbReference>
<dbReference type="SUPFAM" id="SSF82771">
    <property type="entry name" value="GIY-YIG endonuclease"/>
    <property type="match status" value="1"/>
</dbReference>
<name>A0A512HRI8_9ACTN</name>
<accession>A0A512HRI8</accession>
<dbReference type="Proteomes" id="UP000321769">
    <property type="component" value="Unassembled WGS sequence"/>
</dbReference>
<evidence type="ECO:0000313" key="3">
    <source>
        <dbReference type="EMBL" id="GEO88046.1"/>
    </source>
</evidence>
<comment type="similarity">
    <text evidence="1">Belongs to the UPF0213 family.</text>
</comment>
<evidence type="ECO:0000259" key="2">
    <source>
        <dbReference type="PROSITE" id="PS50164"/>
    </source>
</evidence>
<sequence length="112" mass="12950">MDDGLCWIEARDAGPMAHVYILRCSDGSYYVGSTRHLEARLHQHRTGTGAEYTKRRLPVELLWSYAFESVADAFAAEKRIQGWSRAKREALMRGKFHLLPGLAKKRNWRRDS</sequence>
<dbReference type="PROSITE" id="PS50164">
    <property type="entry name" value="GIY_YIG"/>
    <property type="match status" value="1"/>
</dbReference>
<dbReference type="PANTHER" id="PTHR34477:SF1">
    <property type="entry name" value="UPF0213 PROTEIN YHBQ"/>
    <property type="match status" value="1"/>
</dbReference>
<organism evidence="3 4">
    <name type="scientific">Aeromicrobium flavum</name>
    <dbReference type="NCBI Taxonomy" id="416568"/>
    <lineage>
        <taxon>Bacteria</taxon>
        <taxon>Bacillati</taxon>
        <taxon>Actinomycetota</taxon>
        <taxon>Actinomycetes</taxon>
        <taxon>Propionibacteriales</taxon>
        <taxon>Nocardioidaceae</taxon>
        <taxon>Aeromicrobium</taxon>
    </lineage>
</organism>
<keyword evidence="4" id="KW-1185">Reference proteome</keyword>
<feature type="domain" description="GIY-YIG" evidence="2">
    <location>
        <begin position="15"/>
        <end position="90"/>
    </location>
</feature>
<comment type="caution">
    <text evidence="3">The sequence shown here is derived from an EMBL/GenBank/DDBJ whole genome shotgun (WGS) entry which is preliminary data.</text>
</comment>
<dbReference type="AlphaFoldDB" id="A0A512HRI8"/>
<evidence type="ECO:0000256" key="1">
    <source>
        <dbReference type="ARBA" id="ARBA00007435"/>
    </source>
</evidence>
<evidence type="ECO:0000313" key="4">
    <source>
        <dbReference type="Proteomes" id="UP000321769"/>
    </source>
</evidence>
<protein>
    <recommendedName>
        <fullName evidence="2">GIY-YIG domain-containing protein</fullName>
    </recommendedName>
</protein>
<dbReference type="PANTHER" id="PTHR34477">
    <property type="entry name" value="UPF0213 PROTEIN YHBQ"/>
    <property type="match status" value="1"/>
</dbReference>
<dbReference type="InterPro" id="IPR000305">
    <property type="entry name" value="GIY-YIG_endonuc"/>
</dbReference>
<proteinExistence type="inferred from homology"/>
<dbReference type="Pfam" id="PF01541">
    <property type="entry name" value="GIY-YIG"/>
    <property type="match status" value="1"/>
</dbReference>
<gene>
    <name evidence="3" type="ORF">AFL01nite_03730</name>
</gene>
<dbReference type="CDD" id="cd10456">
    <property type="entry name" value="GIY-YIG_UPF0213"/>
    <property type="match status" value="1"/>
</dbReference>
<dbReference type="Gene3D" id="3.40.1440.10">
    <property type="entry name" value="GIY-YIG endonuclease"/>
    <property type="match status" value="1"/>
</dbReference>